<evidence type="ECO:0000256" key="1">
    <source>
        <dbReference type="ARBA" id="ARBA00004383"/>
    </source>
</evidence>
<dbReference type="RefSeq" id="WP_184627786.1">
    <property type="nucleotide sequence ID" value="NZ_JACHCC010000010.1"/>
</dbReference>
<dbReference type="Pfam" id="PF03544">
    <property type="entry name" value="TonB_C"/>
    <property type="match status" value="1"/>
</dbReference>
<evidence type="ECO:0000256" key="10">
    <source>
        <dbReference type="SAM" id="Phobius"/>
    </source>
</evidence>
<keyword evidence="3" id="KW-0813">Transport</keyword>
<evidence type="ECO:0000256" key="7">
    <source>
        <dbReference type="ARBA" id="ARBA00022927"/>
    </source>
</evidence>
<dbReference type="NCBIfam" id="TIGR01352">
    <property type="entry name" value="tonB_Cterm"/>
    <property type="match status" value="1"/>
</dbReference>
<gene>
    <name evidence="12" type="ORF">HDF25_003928</name>
</gene>
<keyword evidence="8 10" id="KW-1133">Transmembrane helix</keyword>
<evidence type="ECO:0000256" key="9">
    <source>
        <dbReference type="ARBA" id="ARBA00023136"/>
    </source>
</evidence>
<evidence type="ECO:0000256" key="5">
    <source>
        <dbReference type="ARBA" id="ARBA00022519"/>
    </source>
</evidence>
<dbReference type="Proteomes" id="UP000521017">
    <property type="component" value="Unassembled WGS sequence"/>
</dbReference>
<evidence type="ECO:0000256" key="8">
    <source>
        <dbReference type="ARBA" id="ARBA00022989"/>
    </source>
</evidence>
<comment type="caution">
    <text evidence="12">The sequence shown here is derived from an EMBL/GenBank/DDBJ whole genome shotgun (WGS) entry which is preliminary data.</text>
</comment>
<evidence type="ECO:0000256" key="2">
    <source>
        <dbReference type="ARBA" id="ARBA00006555"/>
    </source>
</evidence>
<dbReference type="PROSITE" id="PS52015">
    <property type="entry name" value="TONB_CTD"/>
    <property type="match status" value="1"/>
</dbReference>
<accession>A0A7X0MLU0</accession>
<name>A0A7X0MLU0_9SPHI</name>
<evidence type="ECO:0000313" key="13">
    <source>
        <dbReference type="Proteomes" id="UP000521017"/>
    </source>
</evidence>
<dbReference type="AlphaFoldDB" id="A0A7X0MLU0"/>
<dbReference type="InterPro" id="IPR006260">
    <property type="entry name" value="TonB/TolA_C"/>
</dbReference>
<keyword evidence="9 10" id="KW-0472">Membrane</keyword>
<dbReference type="SUPFAM" id="SSF74653">
    <property type="entry name" value="TolA/TonB C-terminal domain"/>
    <property type="match status" value="1"/>
</dbReference>
<dbReference type="GO" id="GO:0098797">
    <property type="term" value="C:plasma membrane protein complex"/>
    <property type="evidence" value="ECO:0007669"/>
    <property type="project" value="TreeGrafter"/>
</dbReference>
<dbReference type="InterPro" id="IPR051045">
    <property type="entry name" value="TonB-dependent_transducer"/>
</dbReference>
<evidence type="ECO:0000256" key="3">
    <source>
        <dbReference type="ARBA" id="ARBA00022448"/>
    </source>
</evidence>
<protein>
    <submittedName>
        <fullName evidence="12">TonB family protein</fullName>
    </submittedName>
</protein>
<dbReference type="PANTHER" id="PTHR33446">
    <property type="entry name" value="PROTEIN TONB-RELATED"/>
    <property type="match status" value="1"/>
</dbReference>
<dbReference type="GO" id="GO:0055085">
    <property type="term" value="P:transmembrane transport"/>
    <property type="evidence" value="ECO:0007669"/>
    <property type="project" value="InterPro"/>
</dbReference>
<evidence type="ECO:0000256" key="6">
    <source>
        <dbReference type="ARBA" id="ARBA00022692"/>
    </source>
</evidence>
<dbReference type="PANTHER" id="PTHR33446:SF2">
    <property type="entry name" value="PROTEIN TONB"/>
    <property type="match status" value="1"/>
</dbReference>
<dbReference type="GO" id="GO:0031992">
    <property type="term" value="F:energy transducer activity"/>
    <property type="evidence" value="ECO:0007669"/>
    <property type="project" value="TreeGrafter"/>
</dbReference>
<dbReference type="GO" id="GO:0015031">
    <property type="term" value="P:protein transport"/>
    <property type="evidence" value="ECO:0007669"/>
    <property type="project" value="UniProtKB-KW"/>
</dbReference>
<dbReference type="InterPro" id="IPR037682">
    <property type="entry name" value="TonB_C"/>
</dbReference>
<comment type="similarity">
    <text evidence="2">Belongs to the TonB family.</text>
</comment>
<organism evidence="12 13">
    <name type="scientific">Pedobacter cryoconitis</name>
    <dbReference type="NCBI Taxonomy" id="188932"/>
    <lineage>
        <taxon>Bacteria</taxon>
        <taxon>Pseudomonadati</taxon>
        <taxon>Bacteroidota</taxon>
        <taxon>Sphingobacteriia</taxon>
        <taxon>Sphingobacteriales</taxon>
        <taxon>Sphingobacteriaceae</taxon>
        <taxon>Pedobacter</taxon>
    </lineage>
</organism>
<keyword evidence="7" id="KW-0653">Protein transport</keyword>
<keyword evidence="6 10" id="KW-0812">Transmembrane</keyword>
<sequence length="263" mass="29048">MFVDLSIPKHPIIMTKIFNTIAFLLLSLHLFAQEPETQIMRMDTINVRGKIIAVDGSKVSNVWVQSRTPNKKYFHGLNESTSTDSLGNFVLKGLKPTDTLSFRASGSDYTFINHGSRYITIKIAPVALRAGGADNPQITARRINKKKDVNFILAKDNNIYCFGPTDHAGFPGGTKNFVRYVNKNLVYPLSAIKNNIEGNVTVEFSVAKNGDVFTPKIINGLGYGCDEAAVNAILKSPRWIPGFENGKAVTSTFQIDVSFKIED</sequence>
<feature type="transmembrane region" description="Helical" evidence="10">
    <location>
        <begin position="12"/>
        <end position="32"/>
    </location>
</feature>
<keyword evidence="4" id="KW-1003">Cell membrane</keyword>
<dbReference type="Gene3D" id="3.30.1150.10">
    <property type="match status" value="1"/>
</dbReference>
<proteinExistence type="inferred from homology"/>
<feature type="domain" description="TonB C-terminal" evidence="11">
    <location>
        <begin position="172"/>
        <end position="263"/>
    </location>
</feature>
<comment type="subcellular location">
    <subcellularLocation>
        <location evidence="1">Cell inner membrane</location>
        <topology evidence="1">Single-pass membrane protein</topology>
        <orientation evidence="1">Periplasmic side</orientation>
    </subcellularLocation>
</comment>
<evidence type="ECO:0000313" key="12">
    <source>
        <dbReference type="EMBL" id="MBB6501753.1"/>
    </source>
</evidence>
<reference evidence="12 13" key="1">
    <citation type="submission" date="2020-08" db="EMBL/GenBank/DDBJ databases">
        <title>Genomic Encyclopedia of Type Strains, Phase IV (KMG-V): Genome sequencing to study the core and pangenomes of soil and plant-associated prokaryotes.</title>
        <authorList>
            <person name="Whitman W."/>
        </authorList>
    </citation>
    <scope>NUCLEOTIDE SEQUENCE [LARGE SCALE GENOMIC DNA]</scope>
    <source>
        <strain evidence="12 13">M2T3</strain>
    </source>
</reference>
<evidence type="ECO:0000259" key="11">
    <source>
        <dbReference type="PROSITE" id="PS52015"/>
    </source>
</evidence>
<dbReference type="EMBL" id="JACHCC010000010">
    <property type="protein sequence ID" value="MBB6501753.1"/>
    <property type="molecule type" value="Genomic_DNA"/>
</dbReference>
<evidence type="ECO:0000256" key="4">
    <source>
        <dbReference type="ARBA" id="ARBA00022475"/>
    </source>
</evidence>
<keyword evidence="5" id="KW-0997">Cell inner membrane</keyword>